<accession>A0A125T2A5</accession>
<reference evidence="1 2" key="1">
    <citation type="submission" date="2015-12" db="EMBL/GenBank/DDBJ databases">
        <title>Genome sequence of Mucilaginibacter gotjawali.</title>
        <authorList>
            <person name="Lee J.S."/>
            <person name="Lee K.C."/>
            <person name="Kim K.K."/>
            <person name="Lee B.W."/>
        </authorList>
    </citation>
    <scope>NUCLEOTIDE SEQUENCE [LARGE SCALE GENOMIC DNA]</scope>
    <source>
        <strain evidence="1 2">SA3-7</strain>
    </source>
</reference>
<organism evidence="1 2">
    <name type="scientific">Mucilaginibacter gotjawali</name>
    <dbReference type="NCBI Taxonomy" id="1550579"/>
    <lineage>
        <taxon>Bacteria</taxon>
        <taxon>Pseudomonadati</taxon>
        <taxon>Bacteroidota</taxon>
        <taxon>Sphingobacteriia</taxon>
        <taxon>Sphingobacteriales</taxon>
        <taxon>Sphingobacteriaceae</taxon>
        <taxon>Mucilaginibacter</taxon>
    </lineage>
</organism>
<dbReference type="KEGG" id="mgot:MgSA37_00870"/>
<dbReference type="Proteomes" id="UP000218263">
    <property type="component" value="Chromosome"/>
</dbReference>
<proteinExistence type="predicted"/>
<keyword evidence="2" id="KW-1185">Reference proteome</keyword>
<name>A0A125T2A5_9SPHI</name>
<evidence type="ECO:0000313" key="1">
    <source>
        <dbReference type="EMBL" id="BAU52708.1"/>
    </source>
</evidence>
<dbReference type="EMBL" id="AP017313">
    <property type="protein sequence ID" value="BAU52708.1"/>
    <property type="molecule type" value="Genomic_DNA"/>
</dbReference>
<dbReference type="RefSeq" id="WP_096350003.1">
    <property type="nucleotide sequence ID" value="NZ_AP017313.1"/>
</dbReference>
<protein>
    <submittedName>
        <fullName evidence="1">Uncharacterized protein</fullName>
    </submittedName>
</protein>
<sequence length="66" mass="7542">MKNKLSSLQTLIALLTIGILAWDILLCLTRHMRSLPHQDMVLTGSLLWLVSLFFPQQSDDDWAGQF</sequence>
<evidence type="ECO:0000313" key="2">
    <source>
        <dbReference type="Proteomes" id="UP000218263"/>
    </source>
</evidence>
<dbReference type="OrthoDB" id="805366at2"/>
<dbReference type="AlphaFoldDB" id="A0A125T2A5"/>
<gene>
    <name evidence="1" type="ORF">MgSA37_00870</name>
</gene>